<organism evidence="1">
    <name type="scientific">Schizaphis graminum</name>
    <name type="common">Green bug aphid</name>
    <dbReference type="NCBI Taxonomy" id="13262"/>
    <lineage>
        <taxon>Eukaryota</taxon>
        <taxon>Metazoa</taxon>
        <taxon>Ecdysozoa</taxon>
        <taxon>Arthropoda</taxon>
        <taxon>Hexapoda</taxon>
        <taxon>Insecta</taxon>
        <taxon>Pterygota</taxon>
        <taxon>Neoptera</taxon>
        <taxon>Paraneoptera</taxon>
        <taxon>Hemiptera</taxon>
        <taxon>Sternorrhyncha</taxon>
        <taxon>Aphidomorpha</taxon>
        <taxon>Aphidoidea</taxon>
        <taxon>Aphididae</taxon>
        <taxon>Aphidini</taxon>
        <taxon>Schizaphis</taxon>
    </lineage>
</organism>
<dbReference type="AlphaFoldDB" id="A0A2S2P5U5"/>
<accession>A0A2S2P5U5</accession>
<sequence length="132" mass="15126">MSDRDKIVVLSFDEVYIAHDVCYDKAIDQVLGPHQTVQVVMVRGLFKSWKQPVFYSYDTPMTASIISLWNSLKITHTNSSFLHPNTGKNIHVFADVPHLLKLIRNNIIDHGFNMVKSDRVSFKCQWSSTSKS</sequence>
<dbReference type="EMBL" id="GGMR01012103">
    <property type="protein sequence ID" value="MBY24722.1"/>
    <property type="molecule type" value="Transcribed_RNA"/>
</dbReference>
<evidence type="ECO:0000313" key="1">
    <source>
        <dbReference type="EMBL" id="MBY24722.1"/>
    </source>
</evidence>
<name>A0A2S2P5U5_SCHGA</name>
<protein>
    <submittedName>
        <fullName evidence="1">Transposable element P transposase</fullName>
    </submittedName>
</protein>
<proteinExistence type="predicted"/>
<reference evidence="1" key="1">
    <citation type="submission" date="2018-04" db="EMBL/GenBank/DDBJ databases">
        <title>Transcriptome of Schizaphis graminum biotype I.</title>
        <authorList>
            <person name="Scully E.D."/>
            <person name="Geib S.M."/>
            <person name="Palmer N.A."/>
            <person name="Koch K."/>
            <person name="Bradshaw J."/>
            <person name="Heng-Moss T."/>
            <person name="Sarath G."/>
        </authorList>
    </citation>
    <scope>NUCLEOTIDE SEQUENCE</scope>
</reference>
<gene>
    <name evidence="1" type="primary">T_75</name>
    <name evidence="1" type="ORF">g.50248</name>
</gene>